<evidence type="ECO:0000256" key="4">
    <source>
        <dbReference type="ARBA" id="ARBA00022556"/>
    </source>
</evidence>
<dbReference type="Proteomes" id="UP000005089">
    <property type="component" value="Unassembled WGS sequence"/>
</dbReference>
<dbReference type="GO" id="GO:0030145">
    <property type="term" value="F:manganese ion binding"/>
    <property type="evidence" value="ECO:0007669"/>
    <property type="project" value="UniProtKB-UniRule"/>
</dbReference>
<evidence type="ECO:0000256" key="5">
    <source>
        <dbReference type="ARBA" id="ARBA00022723"/>
    </source>
</evidence>
<feature type="binding site" evidence="10">
    <location>
        <position position="20"/>
    </location>
    <ligand>
        <name>Mn(2+)</name>
        <dbReference type="ChEBI" id="CHEBI:29035"/>
        <label>1</label>
    </ligand>
</feature>
<feature type="binding site" evidence="10">
    <location>
        <position position="51"/>
    </location>
    <ligand>
        <name>Mn(2+)</name>
        <dbReference type="ChEBI" id="CHEBI:29035"/>
        <label>2</label>
    </ligand>
</feature>
<feature type="binding site" evidence="10">
    <location>
        <position position="206"/>
    </location>
    <ligand>
        <name>Mn(2+)</name>
        <dbReference type="ChEBI" id="CHEBI:29035"/>
        <label>2</label>
    </ligand>
</feature>
<name>C3X7B7_OXAFO</name>
<dbReference type="InterPro" id="IPR010138">
    <property type="entry name" value="UDP-diacylglucosamine_Hdrlase"/>
</dbReference>
<feature type="binding site" evidence="10">
    <location>
        <position position="175"/>
    </location>
    <ligand>
        <name>substrate</name>
    </ligand>
</feature>
<dbReference type="SUPFAM" id="SSF56300">
    <property type="entry name" value="Metallo-dependent phosphatases"/>
    <property type="match status" value="1"/>
</dbReference>
<protein>
    <recommendedName>
        <fullName evidence="10">UDP-2,3-diacylglucosamine hydrolase</fullName>
        <ecNumber evidence="10">3.6.1.54</ecNumber>
    </recommendedName>
    <alternativeName>
        <fullName evidence="10">UDP-2,3-diacylglucosamine diphosphatase</fullName>
    </alternativeName>
</protein>
<dbReference type="InterPro" id="IPR004843">
    <property type="entry name" value="Calcineurin-like_PHP"/>
</dbReference>
<feature type="binding site" evidence="10">
    <location>
        <begin position="90"/>
        <end position="91"/>
    </location>
    <ligand>
        <name>substrate</name>
    </ligand>
</feature>
<organism evidence="12 13">
    <name type="scientific">Oxalobacter formigenes OXCC13</name>
    <dbReference type="NCBI Taxonomy" id="556269"/>
    <lineage>
        <taxon>Bacteria</taxon>
        <taxon>Pseudomonadati</taxon>
        <taxon>Pseudomonadota</taxon>
        <taxon>Betaproteobacteria</taxon>
        <taxon>Burkholderiales</taxon>
        <taxon>Oxalobacteraceae</taxon>
        <taxon>Oxalobacter</taxon>
    </lineage>
</organism>
<dbReference type="NCBIfam" id="NF003743">
    <property type="entry name" value="PRK05340.1"/>
    <property type="match status" value="1"/>
</dbReference>
<sequence length="258" mass="28966">MNQPASPMKSSKALFISDLHLQAGAPKTIAAFQKFLEKKATQAEQLYILGDLFEYWVGDDDMDSEAVQVIVGAIRQVSDRGTAVFWIPGNRDLLTGRKFLRSIGAKALPDLAIVEFGNKKLMLAHGDAQCTDDINYMRFRKRTHNPIVRFLFLALPLSKRRKIITGYRQESKKANESKSADIMDVNASVIADLFRQTGASVMIHGHTHRPGRHICTTEKGECTRLVLSDWSLDGDTPRGDWIEIGMDNEIIRHSVLEL</sequence>
<dbReference type="Pfam" id="PF00149">
    <property type="entry name" value="Metallophos"/>
    <property type="match status" value="1"/>
</dbReference>
<comment type="cofactor">
    <cofactor evidence="10">
        <name>Mn(2+)</name>
        <dbReference type="ChEBI" id="CHEBI:29035"/>
    </cofactor>
    <text evidence="10">Binds 2 Mn(2+) ions per subunit in a binuclear metal center.</text>
</comment>
<feature type="binding site" evidence="10">
    <location>
        <position position="171"/>
    </location>
    <ligand>
        <name>substrate</name>
    </ligand>
</feature>
<comment type="function">
    <text evidence="10">Hydrolyzes the pyrophosphate bond of UDP-2,3-diacylglucosamine to yield 2,3-diacylglucosamine 1-phosphate (lipid X) and UMP by catalyzing the attack of water at the alpha-P atom. Involved in the biosynthesis of lipid A, a phosphorylated glycolipid that anchors the lipopolysaccharide to the outer membrane of the cell.</text>
</comment>
<keyword evidence="13" id="KW-1185">Reference proteome</keyword>
<comment type="pathway">
    <text evidence="10">Glycolipid biosynthesis; lipid IV(A) biosynthesis; lipid IV(A) from (3R)-3-hydroxytetradecanoyl-[acyl-carrier-protein] and UDP-N-acetyl-alpha-D-glucosamine: step 4/6.</text>
</comment>
<dbReference type="GO" id="GO:0019897">
    <property type="term" value="C:extrinsic component of plasma membrane"/>
    <property type="evidence" value="ECO:0007669"/>
    <property type="project" value="UniProtKB-UniRule"/>
</dbReference>
<keyword evidence="8 10" id="KW-0472">Membrane</keyword>
<dbReference type="RefSeq" id="WP_005879379.1">
    <property type="nucleotide sequence ID" value="NZ_CP019430.1"/>
</dbReference>
<comment type="catalytic activity">
    <reaction evidence="10">
        <text>UDP-2-N,3-O-bis[(3R)-3-hydroxytetradecanoyl]-alpha-D-glucosamine + H2O = 2-N,3-O-bis[(3R)-3-hydroxytetradecanoyl]-alpha-D-glucosaminyl 1-phosphate + UMP + 2 H(+)</text>
        <dbReference type="Rhea" id="RHEA:25213"/>
        <dbReference type="ChEBI" id="CHEBI:15377"/>
        <dbReference type="ChEBI" id="CHEBI:15378"/>
        <dbReference type="ChEBI" id="CHEBI:57865"/>
        <dbReference type="ChEBI" id="CHEBI:57957"/>
        <dbReference type="ChEBI" id="CHEBI:78847"/>
        <dbReference type="EC" id="3.6.1.54"/>
    </reaction>
</comment>
<evidence type="ECO:0000313" key="13">
    <source>
        <dbReference type="Proteomes" id="UP000005089"/>
    </source>
</evidence>
<keyword evidence="9 10" id="KW-0464">Manganese</keyword>
<evidence type="ECO:0000256" key="2">
    <source>
        <dbReference type="ARBA" id="ARBA00022516"/>
    </source>
</evidence>
<keyword evidence="3 10" id="KW-0997">Cell inner membrane</keyword>
<keyword evidence="5 10" id="KW-0479">Metal-binding</keyword>
<feature type="binding site" evidence="10">
    <location>
        <position position="208"/>
    </location>
    <ligand>
        <name>Mn(2+)</name>
        <dbReference type="ChEBI" id="CHEBI:29035"/>
        <label>1</label>
    </ligand>
</feature>
<feature type="binding site" evidence="10">
    <location>
        <position position="178"/>
    </location>
    <ligand>
        <name>substrate</name>
    </ligand>
</feature>
<dbReference type="InterPro" id="IPR043461">
    <property type="entry name" value="LpxH-like"/>
</dbReference>
<feature type="binding site" evidence="10">
    <location>
        <position position="133"/>
    </location>
    <ligand>
        <name>substrate</name>
    </ligand>
</feature>
<keyword evidence="6 10" id="KW-0378">Hydrolase</keyword>
<keyword evidence="7 10" id="KW-0443">Lipid metabolism</keyword>
<dbReference type="OrthoDB" id="9783283at2"/>
<dbReference type="EMBL" id="GG658170">
    <property type="protein sequence ID" value="EEO29093.1"/>
    <property type="molecule type" value="Genomic_DNA"/>
</dbReference>
<evidence type="ECO:0000313" key="12">
    <source>
        <dbReference type="EMBL" id="EEO29093.1"/>
    </source>
</evidence>
<comment type="subcellular location">
    <subcellularLocation>
        <location evidence="10">Cell inner membrane</location>
        <topology evidence="10">Peripheral membrane protein</topology>
        <orientation evidence="10">Cytoplasmic side</orientation>
    </subcellularLocation>
</comment>
<evidence type="ECO:0000256" key="9">
    <source>
        <dbReference type="ARBA" id="ARBA00023211"/>
    </source>
</evidence>
<gene>
    <name evidence="10 12" type="primary">lpxH</name>
    <name evidence="12" type="ORF">OFBG_00121</name>
</gene>
<dbReference type="eggNOG" id="COG2908">
    <property type="taxonomic scope" value="Bacteria"/>
</dbReference>
<evidence type="ECO:0000256" key="6">
    <source>
        <dbReference type="ARBA" id="ARBA00022801"/>
    </source>
</evidence>
<dbReference type="PANTHER" id="PTHR34990">
    <property type="entry name" value="UDP-2,3-DIACYLGLUCOSAMINE HYDROLASE-RELATED"/>
    <property type="match status" value="1"/>
</dbReference>
<proteinExistence type="inferred from homology"/>
<dbReference type="InterPro" id="IPR029052">
    <property type="entry name" value="Metallo-depent_PP-like"/>
</dbReference>
<feature type="binding site" evidence="10">
    <location>
        <position position="51"/>
    </location>
    <ligand>
        <name>Mn(2+)</name>
        <dbReference type="ChEBI" id="CHEBI:29035"/>
        <label>1</label>
    </ligand>
</feature>
<feature type="domain" description="Calcineurin-like phosphoesterase" evidence="11">
    <location>
        <begin position="13"/>
        <end position="210"/>
    </location>
</feature>
<keyword evidence="1 10" id="KW-1003">Cell membrane</keyword>
<feature type="binding site" evidence="10">
    <location>
        <position position="18"/>
    </location>
    <ligand>
        <name>Mn(2+)</name>
        <dbReference type="ChEBI" id="CHEBI:29035"/>
        <label>1</label>
    </ligand>
</feature>
<dbReference type="GO" id="GO:0009245">
    <property type="term" value="P:lipid A biosynthetic process"/>
    <property type="evidence" value="ECO:0007669"/>
    <property type="project" value="UniProtKB-UniRule"/>
</dbReference>
<reference evidence="12 13" key="1">
    <citation type="submission" date="2009-02" db="EMBL/GenBank/DDBJ databases">
        <title>The Genome Sequence of Oxalobacter formigenes OXCC13.</title>
        <authorList>
            <consortium name="The Broad Institute Genome Sequencing Platform"/>
            <person name="Ward D."/>
            <person name="Young S.K."/>
            <person name="Kodira C.D."/>
            <person name="Zeng Q."/>
            <person name="Koehrsen M."/>
            <person name="Alvarado L."/>
            <person name="Berlin A."/>
            <person name="Borenstein D."/>
            <person name="Chen Z."/>
            <person name="Engels R."/>
            <person name="Freedman E."/>
            <person name="Gellesch M."/>
            <person name="Goldberg J."/>
            <person name="Griggs A."/>
            <person name="Gujja S."/>
            <person name="Heiman D."/>
            <person name="Hepburn T."/>
            <person name="Howarth C."/>
            <person name="Jen D."/>
            <person name="Larson L."/>
            <person name="Lewis B."/>
            <person name="Mehta T."/>
            <person name="Park D."/>
            <person name="Pearson M."/>
            <person name="Roberts A."/>
            <person name="Saif S."/>
            <person name="Shea T."/>
            <person name="Shenoy N."/>
            <person name="Sisk P."/>
            <person name="Stolte C."/>
            <person name="Sykes S."/>
            <person name="Walk T."/>
            <person name="White J."/>
            <person name="Yandava C."/>
            <person name="Allison M.J."/>
            <person name="Lander E."/>
            <person name="Nusbaum C."/>
            <person name="Galagan J."/>
            <person name="Birren B."/>
        </authorList>
    </citation>
    <scope>NUCLEOTIDE SEQUENCE [LARGE SCALE GENOMIC DNA]</scope>
    <source>
        <strain evidence="12 13">OXCC13</strain>
    </source>
</reference>
<evidence type="ECO:0000256" key="1">
    <source>
        <dbReference type="ARBA" id="ARBA00022475"/>
    </source>
</evidence>
<comment type="similarity">
    <text evidence="10">Belongs to the LpxH family.</text>
</comment>
<dbReference type="HOGENOM" id="CLU_074586_0_0_4"/>
<dbReference type="STRING" id="847.BRW83_2160"/>
<evidence type="ECO:0000256" key="10">
    <source>
        <dbReference type="HAMAP-Rule" id="MF_00575"/>
    </source>
</evidence>
<dbReference type="NCBIfam" id="TIGR01854">
    <property type="entry name" value="lipid_A_lpxH"/>
    <property type="match status" value="1"/>
</dbReference>
<evidence type="ECO:0000256" key="7">
    <source>
        <dbReference type="ARBA" id="ARBA00023098"/>
    </source>
</evidence>
<dbReference type="GO" id="GO:0008758">
    <property type="term" value="F:UDP-2,3-diacylglucosamine hydrolase activity"/>
    <property type="evidence" value="ECO:0007669"/>
    <property type="project" value="UniProtKB-UniRule"/>
</dbReference>
<evidence type="ECO:0000256" key="8">
    <source>
        <dbReference type="ARBA" id="ARBA00023136"/>
    </source>
</evidence>
<dbReference type="AlphaFoldDB" id="C3X7B7"/>
<accession>C3X7B7</accession>
<keyword evidence="4 10" id="KW-0441">Lipid A biosynthesis</keyword>
<feature type="binding site" evidence="10">
    <location>
        <position position="90"/>
    </location>
    <ligand>
        <name>Mn(2+)</name>
        <dbReference type="ChEBI" id="CHEBI:29035"/>
        <label>2</label>
    </ligand>
</feature>
<feature type="binding site" evidence="10">
    <location>
        <position position="125"/>
    </location>
    <ligand>
        <name>Mn(2+)</name>
        <dbReference type="ChEBI" id="CHEBI:29035"/>
        <label>2</label>
    </ligand>
</feature>
<dbReference type="Gene3D" id="3.60.21.10">
    <property type="match status" value="1"/>
</dbReference>
<dbReference type="EC" id="3.6.1.54" evidence="10"/>
<dbReference type="HAMAP" id="MF_00575">
    <property type="entry name" value="LpxH"/>
    <property type="match status" value="1"/>
</dbReference>
<dbReference type="CDD" id="cd07398">
    <property type="entry name" value="MPP_YbbF-LpxH"/>
    <property type="match status" value="1"/>
</dbReference>
<dbReference type="UniPathway" id="UPA00359">
    <property type="reaction ID" value="UER00480"/>
</dbReference>
<evidence type="ECO:0000256" key="3">
    <source>
        <dbReference type="ARBA" id="ARBA00022519"/>
    </source>
</evidence>
<dbReference type="GeneID" id="77135986"/>
<dbReference type="PANTHER" id="PTHR34990:SF1">
    <property type="entry name" value="UDP-2,3-DIACYLGLUCOSAMINE HYDROLASE"/>
    <property type="match status" value="1"/>
</dbReference>
<keyword evidence="2 10" id="KW-0444">Lipid biosynthesis</keyword>
<dbReference type="GO" id="GO:0005737">
    <property type="term" value="C:cytoplasm"/>
    <property type="evidence" value="ECO:0007669"/>
    <property type="project" value="InterPro"/>
</dbReference>
<feature type="binding site" evidence="10">
    <location>
        <position position="206"/>
    </location>
    <ligand>
        <name>substrate</name>
    </ligand>
</feature>
<evidence type="ECO:0000259" key="11">
    <source>
        <dbReference type="Pfam" id="PF00149"/>
    </source>
</evidence>